<comment type="caution">
    <text evidence="1">The sequence shown here is derived from an EMBL/GenBank/DDBJ whole genome shotgun (WGS) entry which is preliminary data.</text>
</comment>
<name>A0A814J1G7_9BILA</name>
<dbReference type="Proteomes" id="UP000663854">
    <property type="component" value="Unassembled WGS sequence"/>
</dbReference>
<dbReference type="EMBL" id="CAJNOL010000959">
    <property type="protein sequence ID" value="CAF1249856.1"/>
    <property type="molecule type" value="Genomic_DNA"/>
</dbReference>
<dbReference type="Proteomes" id="UP000663870">
    <property type="component" value="Unassembled WGS sequence"/>
</dbReference>
<proteinExistence type="predicted"/>
<sequence length="766" mass="90133">MTTVKCLHEDLLYTILSKCSSSIDMWHFLQALDYELPRMIHLRAFWSHIRLSSLHNKNILLSFVKEIAKYCIDLRIDNLNWMIVVDIRRLLTNFRSLICFHTGNVALSKSTLINDIKIFFPFLKYITLLISLDSSQISSLSTDQCSITDDTFTEICTSLNEINQLEHISLVLQDKKRAYLSDVSAKIYFHLVCEYISNMTNHYKLISIEENGYEIKNRFFSLDTTNRQSLGLINLSLISTLNHLIVSFRPMLNINLTLNIKDSMINKLQLQTLVLPCIPSTLNSIDILDLNQLKILDIGYVNVNDQIELTRLDEILICHRQNSLRNLTLSLNEWQTAKLVIIWKKENNSKQITTSTKQFNSVFENCFDQITTEEEDEEEEEEMKKPIVLNSSSDVEQTLPNIIDEFSLEFIDDSQSCFFHIPLKDFWLNKLTNLNLTGIHCHSIDFKYIFNSLYLLRSLSLSPCLLLYINQFECYCQIKSSSIPYEIHSLNKNLLSLNLISHISNMKQTCSIFLDQYKFHCIRHSSIHQYLNNNNELLFQYKNLIHYSIQTIIQTLDLHHLSIRIPNYEFYIDDFNIEKINYLQTLIFDIKIPMTFHAKLTNLYSKNIFHYLRRFILISNNNFQLTPLLIDKFCQLEIIEIISINSHLNRSTINYLQQVLKPNNYPNLNLFRFWIGSVDAKHLLKHLHKTIRLAFENIKPAFQFDISIINQLSQINEISKCILYDNTHEIHQYFHSLLSIHSNQLSIIYPNFLNYKPLYSEQKFDK</sequence>
<dbReference type="EMBL" id="CAJNOH010000407">
    <property type="protein sequence ID" value="CAF1030931.1"/>
    <property type="molecule type" value="Genomic_DNA"/>
</dbReference>
<evidence type="ECO:0000313" key="3">
    <source>
        <dbReference type="Proteomes" id="UP000663854"/>
    </source>
</evidence>
<accession>A0A814J1G7</accession>
<evidence type="ECO:0000313" key="4">
    <source>
        <dbReference type="Proteomes" id="UP000663870"/>
    </source>
</evidence>
<reference evidence="1" key="1">
    <citation type="submission" date="2021-02" db="EMBL/GenBank/DDBJ databases">
        <authorList>
            <person name="Nowell W R."/>
        </authorList>
    </citation>
    <scope>NUCLEOTIDE SEQUENCE</scope>
</reference>
<dbReference type="AlphaFoldDB" id="A0A814J1G7"/>
<protein>
    <submittedName>
        <fullName evidence="1">Uncharacterized protein</fullName>
    </submittedName>
</protein>
<evidence type="ECO:0000313" key="1">
    <source>
        <dbReference type="EMBL" id="CAF1030931.1"/>
    </source>
</evidence>
<keyword evidence="4" id="KW-1185">Reference proteome</keyword>
<evidence type="ECO:0000313" key="2">
    <source>
        <dbReference type="EMBL" id="CAF1249856.1"/>
    </source>
</evidence>
<organism evidence="1 3">
    <name type="scientific">Rotaria sordida</name>
    <dbReference type="NCBI Taxonomy" id="392033"/>
    <lineage>
        <taxon>Eukaryota</taxon>
        <taxon>Metazoa</taxon>
        <taxon>Spiralia</taxon>
        <taxon>Gnathifera</taxon>
        <taxon>Rotifera</taxon>
        <taxon>Eurotatoria</taxon>
        <taxon>Bdelloidea</taxon>
        <taxon>Philodinida</taxon>
        <taxon>Philodinidae</taxon>
        <taxon>Rotaria</taxon>
    </lineage>
</organism>
<gene>
    <name evidence="2" type="ORF">JXQ802_LOCUS26916</name>
    <name evidence="1" type="ORF">PYM288_LOCUS16130</name>
</gene>